<dbReference type="KEGG" id="buz:AYM40_33195"/>
<name>A0A160FUP1_9BURK</name>
<dbReference type="Pfam" id="PF07171">
    <property type="entry name" value="MlrC_C"/>
    <property type="match status" value="1"/>
</dbReference>
<feature type="domain" description="Microcystin LR degradation protein MlrC C-terminal" evidence="1">
    <location>
        <begin position="12"/>
        <end position="75"/>
    </location>
</feature>
<dbReference type="Proteomes" id="UP000076852">
    <property type="component" value="Chromosome 2"/>
</dbReference>
<dbReference type="EMBL" id="CP014579">
    <property type="protein sequence ID" value="ANB76990.1"/>
    <property type="molecule type" value="Genomic_DNA"/>
</dbReference>
<gene>
    <name evidence="2" type="ORF">AYM40_33195</name>
</gene>
<evidence type="ECO:0000313" key="3">
    <source>
        <dbReference type="Proteomes" id="UP000076852"/>
    </source>
</evidence>
<keyword evidence="3" id="KW-1185">Reference proteome</keyword>
<accession>A0A160FUP1</accession>
<reference evidence="2 3" key="1">
    <citation type="journal article" date="2016" name="Gene">
        <title>PacBio SMRT assembly of a complex multi-replicon genome reveals chlorocatechol degradative operon in a region of genome plasticity.</title>
        <authorList>
            <person name="Ricker N."/>
            <person name="Shen S.Y."/>
            <person name="Goordial J."/>
            <person name="Jin S."/>
            <person name="Fulthorpe R.R."/>
        </authorList>
    </citation>
    <scope>NUCLEOTIDE SEQUENCE [LARGE SCALE GENOMIC DNA]</scope>
    <source>
        <strain evidence="2 3">OLGA172</strain>
    </source>
</reference>
<organism evidence="2 3">
    <name type="scientific">Paraburkholderia phytofirmans OLGA172</name>
    <dbReference type="NCBI Taxonomy" id="1417228"/>
    <lineage>
        <taxon>Bacteria</taxon>
        <taxon>Pseudomonadati</taxon>
        <taxon>Pseudomonadota</taxon>
        <taxon>Betaproteobacteria</taxon>
        <taxon>Burkholderiales</taxon>
        <taxon>Burkholderiaceae</taxon>
        <taxon>Paraburkholderia</taxon>
    </lineage>
</organism>
<protein>
    <recommendedName>
        <fullName evidence="1">Microcystin LR degradation protein MlrC C-terminal domain-containing protein</fullName>
    </recommendedName>
</protein>
<evidence type="ECO:0000313" key="2">
    <source>
        <dbReference type="EMBL" id="ANB76990.1"/>
    </source>
</evidence>
<proteinExistence type="predicted"/>
<evidence type="ECO:0000259" key="1">
    <source>
        <dbReference type="Pfam" id="PF07171"/>
    </source>
</evidence>
<dbReference type="AlphaFoldDB" id="A0A160FUP1"/>
<sequence>MTVCNKVASRAETPQRPLAVTGVARALTNGKYVISGPTYTRQRAFMGRAVLDTGTVKLVMTEHTHEPWDLGDWVSTN</sequence>
<dbReference type="InterPro" id="IPR010799">
    <property type="entry name" value="MlrC_C"/>
</dbReference>